<organism evidence="2 3">
    <name type="scientific">Helicobacter aurati</name>
    <dbReference type="NCBI Taxonomy" id="137778"/>
    <lineage>
        <taxon>Bacteria</taxon>
        <taxon>Pseudomonadati</taxon>
        <taxon>Campylobacterota</taxon>
        <taxon>Epsilonproteobacteria</taxon>
        <taxon>Campylobacterales</taxon>
        <taxon>Helicobacteraceae</taxon>
        <taxon>Helicobacter</taxon>
    </lineage>
</organism>
<dbReference type="EMBL" id="NXLW01000006">
    <property type="protein sequence ID" value="RDU72543.1"/>
    <property type="molecule type" value="Genomic_DNA"/>
</dbReference>
<protein>
    <submittedName>
        <fullName evidence="2">Cytochrome c oxidase, cbb3-type, CcoQ subunit</fullName>
    </submittedName>
</protein>
<feature type="transmembrane region" description="Helical" evidence="1">
    <location>
        <begin position="15"/>
        <end position="36"/>
    </location>
</feature>
<evidence type="ECO:0000313" key="2">
    <source>
        <dbReference type="EMBL" id="RDU72543.1"/>
    </source>
</evidence>
<keyword evidence="1" id="KW-0472">Membrane</keyword>
<comment type="caution">
    <text evidence="2">The sequence shown here is derived from an EMBL/GenBank/DDBJ whole genome shotgun (WGS) entry which is preliminary data.</text>
</comment>
<dbReference type="OrthoDB" id="5334837at2"/>
<dbReference type="Pfam" id="PF05545">
    <property type="entry name" value="FixQ"/>
    <property type="match status" value="1"/>
</dbReference>
<dbReference type="AlphaFoldDB" id="A0A3D8J503"/>
<accession>A0A3D8J503</accession>
<evidence type="ECO:0000256" key="1">
    <source>
        <dbReference type="SAM" id="Phobius"/>
    </source>
</evidence>
<proteinExistence type="predicted"/>
<dbReference type="RefSeq" id="WP_104763528.1">
    <property type="nucleotide sequence ID" value="NZ_FZPM01000025.1"/>
</dbReference>
<name>A0A3D8J503_9HELI</name>
<keyword evidence="1" id="KW-0812">Transmembrane</keyword>
<dbReference type="InterPro" id="IPR008621">
    <property type="entry name" value="Cbb3-typ_cyt_oxidase_comp"/>
</dbReference>
<keyword evidence="1" id="KW-1133">Transmembrane helix</keyword>
<sequence length="80" mass="9186">MSLEIYGFDLISLNAAYFFSIVFLTIWLYSYIIYLYRAQATGKVDYEKYGKLALDDSLDSKPIESIQNNTIKGDDNGLVR</sequence>
<evidence type="ECO:0000313" key="3">
    <source>
        <dbReference type="Proteomes" id="UP000256424"/>
    </source>
</evidence>
<keyword evidence="3" id="KW-1185">Reference proteome</keyword>
<dbReference type="NCBIfam" id="TIGR02736">
    <property type="entry name" value="cbb3_Q_epsi"/>
    <property type="match status" value="1"/>
</dbReference>
<dbReference type="InterPro" id="IPR014107">
    <property type="entry name" value="Cyt_c_oxidase_cbb3_CcoQ"/>
</dbReference>
<dbReference type="Proteomes" id="UP000256424">
    <property type="component" value="Unassembled WGS sequence"/>
</dbReference>
<gene>
    <name evidence="2" type="ORF">CQA66_04330</name>
</gene>
<reference evidence="2 3" key="1">
    <citation type="submission" date="2018-04" db="EMBL/GenBank/DDBJ databases">
        <title>Novel Campyloabacter and Helicobacter Species and Strains.</title>
        <authorList>
            <person name="Mannion A.J."/>
            <person name="Shen Z."/>
            <person name="Fox J.G."/>
        </authorList>
    </citation>
    <scope>NUCLEOTIDE SEQUENCE [LARGE SCALE GENOMIC DNA]</scope>
    <source>
        <strain evidence="2 3">MIT 97-5075</strain>
    </source>
</reference>